<dbReference type="InterPro" id="IPR052348">
    <property type="entry name" value="Metallopeptidase_M50B"/>
</dbReference>
<feature type="domain" description="Peptidase M50" evidence="14">
    <location>
        <begin position="12"/>
        <end position="186"/>
    </location>
</feature>
<feature type="transmembrane region" description="Helical" evidence="13">
    <location>
        <begin position="177"/>
        <end position="195"/>
    </location>
</feature>
<dbReference type="GO" id="GO:0008237">
    <property type="term" value="F:metallopeptidase activity"/>
    <property type="evidence" value="ECO:0007669"/>
    <property type="project" value="UniProtKB-KW"/>
</dbReference>
<comment type="similarity">
    <text evidence="3">Belongs to the peptidase M50B family.</text>
</comment>
<evidence type="ECO:0000256" key="3">
    <source>
        <dbReference type="ARBA" id="ARBA00007931"/>
    </source>
</evidence>
<evidence type="ECO:0000256" key="10">
    <source>
        <dbReference type="ARBA" id="ARBA00022989"/>
    </source>
</evidence>
<evidence type="ECO:0000259" key="14">
    <source>
        <dbReference type="Pfam" id="PF02163"/>
    </source>
</evidence>
<reference evidence="15 18" key="3">
    <citation type="journal article" date="2019" name="Nat. Med.">
        <title>A library of human gut bacterial isolates paired with longitudinal multiomics data enables mechanistic microbiome research.</title>
        <authorList>
            <person name="Poyet M."/>
            <person name="Groussin M."/>
            <person name="Gibbons S.M."/>
            <person name="Avila-Pacheco J."/>
            <person name="Jiang X."/>
            <person name="Kearney S.M."/>
            <person name="Perrotta A.R."/>
            <person name="Berdy B."/>
            <person name="Zhao S."/>
            <person name="Lieberman T.D."/>
            <person name="Swanson P.K."/>
            <person name="Smith M."/>
            <person name="Roesemann S."/>
            <person name="Alexander J.E."/>
            <person name="Rich S.A."/>
            <person name="Livny J."/>
            <person name="Vlamakis H."/>
            <person name="Clish C."/>
            <person name="Bullock K."/>
            <person name="Deik A."/>
            <person name="Scott J."/>
            <person name="Pierce K.A."/>
            <person name="Xavier R.J."/>
            <person name="Alm E.J."/>
        </authorList>
    </citation>
    <scope>NUCLEOTIDE SEQUENCE [LARGE SCALE GENOMIC DNA]</scope>
    <source>
        <strain evidence="15 18">BIOML-A2</strain>
    </source>
</reference>
<keyword evidence="10 13" id="KW-1133">Transmembrane helix</keyword>
<feature type="transmembrane region" description="Helical" evidence="13">
    <location>
        <begin position="49"/>
        <end position="68"/>
    </location>
</feature>
<dbReference type="Pfam" id="PF02163">
    <property type="entry name" value="Peptidase_M50"/>
    <property type="match status" value="1"/>
</dbReference>
<evidence type="ECO:0000313" key="18">
    <source>
        <dbReference type="Proteomes" id="UP000474718"/>
    </source>
</evidence>
<evidence type="ECO:0000256" key="7">
    <source>
        <dbReference type="ARBA" id="ARBA00022723"/>
    </source>
</evidence>
<keyword evidence="8" id="KW-0378">Hydrolase</keyword>
<evidence type="ECO:0000256" key="12">
    <source>
        <dbReference type="ARBA" id="ARBA00023136"/>
    </source>
</evidence>
<dbReference type="GO" id="GO:0046872">
    <property type="term" value="F:metal ion binding"/>
    <property type="evidence" value="ECO:0007669"/>
    <property type="project" value="UniProtKB-KW"/>
</dbReference>
<evidence type="ECO:0000256" key="6">
    <source>
        <dbReference type="ARBA" id="ARBA00022692"/>
    </source>
</evidence>
<dbReference type="CDD" id="cd06158">
    <property type="entry name" value="S2P-M50_like_1"/>
    <property type="match status" value="1"/>
</dbReference>
<keyword evidence="7" id="KW-0479">Metal-binding</keyword>
<dbReference type="InterPro" id="IPR044537">
    <property type="entry name" value="Rip2-like"/>
</dbReference>
<evidence type="ECO:0000256" key="2">
    <source>
        <dbReference type="ARBA" id="ARBA00004651"/>
    </source>
</evidence>
<keyword evidence="9" id="KW-0862">Zinc</keyword>
<evidence type="ECO:0000256" key="1">
    <source>
        <dbReference type="ARBA" id="ARBA00001947"/>
    </source>
</evidence>
<dbReference type="RefSeq" id="WP_021660937.1">
    <property type="nucleotide sequence ID" value="NZ_FQVY01000001.1"/>
</dbReference>
<keyword evidence="5 16" id="KW-0645">Protease</keyword>
<keyword evidence="11" id="KW-0482">Metalloprotease</keyword>
<reference evidence="16" key="1">
    <citation type="submission" date="2016-11" db="EMBL/GenBank/DDBJ databases">
        <authorList>
            <person name="Varghese N."/>
            <person name="Submissions S."/>
        </authorList>
    </citation>
    <scope>NUCLEOTIDE SEQUENCE</scope>
    <source>
        <strain evidence="16">DSM 4029</strain>
    </source>
</reference>
<dbReference type="InterPro" id="IPR008915">
    <property type="entry name" value="Peptidase_M50"/>
</dbReference>
<dbReference type="PANTHER" id="PTHR35864:SF1">
    <property type="entry name" value="ZINC METALLOPROTEASE YWHC-RELATED"/>
    <property type="match status" value="1"/>
</dbReference>
<dbReference type="GO" id="GO:0006508">
    <property type="term" value="P:proteolysis"/>
    <property type="evidence" value="ECO:0007669"/>
    <property type="project" value="UniProtKB-KW"/>
</dbReference>
<dbReference type="Proteomes" id="UP000474718">
    <property type="component" value="Unassembled WGS sequence"/>
</dbReference>
<evidence type="ECO:0000256" key="8">
    <source>
        <dbReference type="ARBA" id="ARBA00022801"/>
    </source>
</evidence>
<dbReference type="EMBL" id="FQVY01000001">
    <property type="protein sequence ID" value="SHF69092.1"/>
    <property type="molecule type" value="Genomic_DNA"/>
</dbReference>
<evidence type="ECO:0000313" key="15">
    <source>
        <dbReference type="EMBL" id="MZL68693.1"/>
    </source>
</evidence>
<evidence type="ECO:0000256" key="9">
    <source>
        <dbReference type="ARBA" id="ARBA00022833"/>
    </source>
</evidence>
<comment type="subcellular location">
    <subcellularLocation>
        <location evidence="2">Cell membrane</location>
        <topology evidence="2">Multi-pass membrane protein</topology>
    </subcellularLocation>
</comment>
<dbReference type="GO" id="GO:0005886">
    <property type="term" value="C:plasma membrane"/>
    <property type="evidence" value="ECO:0007669"/>
    <property type="project" value="UniProtKB-SubCell"/>
</dbReference>
<sequence length="221" mass="24219">MQQLLVTVIVRVIALFTVIPVHEFGHALVSYKLGDPTAKNQGRLTLNPIAHLDPLGSLCMLLTGIGWGKTPINPYFYRNQKKGLALTALAGPMANVLLALVLIALVKVMSLVALMVPALLGSAFYLFLIQMLGLIAQINISIAVINLLPVPPFDGFRILAFFVPAHVTYKLQEYQTYISLAVLMLLLLGFLDWPIQFLTGFIYKGLGFLTGFIDLIARAIV</sequence>
<keyword evidence="12 13" id="KW-0472">Membrane</keyword>
<reference evidence="17" key="2">
    <citation type="submission" date="2016-11" db="EMBL/GenBank/DDBJ databases">
        <authorList>
            <person name="Jaros S."/>
            <person name="Januszkiewicz K."/>
            <person name="Wedrychowicz H."/>
        </authorList>
    </citation>
    <scope>NUCLEOTIDE SEQUENCE [LARGE SCALE GENOMIC DNA]</scope>
    <source>
        <strain evidence="17">DSM 4029</strain>
    </source>
</reference>
<dbReference type="EMBL" id="WWVX01000001">
    <property type="protein sequence ID" value="MZL68693.1"/>
    <property type="molecule type" value="Genomic_DNA"/>
</dbReference>
<evidence type="ECO:0000256" key="4">
    <source>
        <dbReference type="ARBA" id="ARBA00022475"/>
    </source>
</evidence>
<comment type="cofactor">
    <cofactor evidence="1">
        <name>Zn(2+)</name>
        <dbReference type="ChEBI" id="CHEBI:29105"/>
    </cofactor>
</comment>
<evidence type="ECO:0000256" key="11">
    <source>
        <dbReference type="ARBA" id="ARBA00023049"/>
    </source>
</evidence>
<gene>
    <name evidence="15" type="ORF">GT747_02745</name>
    <name evidence="16" type="ORF">SAMN05444424_0351</name>
</gene>
<keyword evidence="6 13" id="KW-0812">Transmembrane</keyword>
<name>A0AAQ1MBA3_9FIRM</name>
<dbReference type="PANTHER" id="PTHR35864">
    <property type="entry name" value="ZINC METALLOPROTEASE MJ0611-RELATED"/>
    <property type="match status" value="1"/>
</dbReference>
<comment type="caution">
    <text evidence="16">The sequence shown here is derived from an EMBL/GenBank/DDBJ whole genome shotgun (WGS) entry which is preliminary data.</text>
</comment>
<protein>
    <submittedName>
        <fullName evidence="15">Site-2 protease family protein</fullName>
    </submittedName>
    <submittedName>
        <fullName evidence="16">Zn-dependent protease (Includes SpoIVFB)</fullName>
    </submittedName>
</protein>
<feature type="transmembrane region" description="Helical" evidence="13">
    <location>
        <begin position="201"/>
        <end position="220"/>
    </location>
</feature>
<evidence type="ECO:0000256" key="5">
    <source>
        <dbReference type="ARBA" id="ARBA00022670"/>
    </source>
</evidence>
<evidence type="ECO:0000313" key="16">
    <source>
        <dbReference type="EMBL" id="SHF69092.1"/>
    </source>
</evidence>
<evidence type="ECO:0000313" key="17">
    <source>
        <dbReference type="Proteomes" id="UP000184089"/>
    </source>
</evidence>
<accession>A0AAQ1MBA3</accession>
<feature type="transmembrane region" description="Helical" evidence="13">
    <location>
        <begin position="89"/>
        <end position="116"/>
    </location>
</feature>
<keyword evidence="18" id="KW-1185">Reference proteome</keyword>
<evidence type="ECO:0000256" key="13">
    <source>
        <dbReference type="SAM" id="Phobius"/>
    </source>
</evidence>
<proteinExistence type="inferred from homology"/>
<dbReference type="AlphaFoldDB" id="A0AAQ1MBA3"/>
<dbReference type="Proteomes" id="UP000184089">
    <property type="component" value="Unassembled WGS sequence"/>
</dbReference>
<organism evidence="16 17">
    <name type="scientific">Bittarella massiliensis</name>
    <name type="common">ex Durand et al. 2017</name>
    <dbReference type="NCBI Taxonomy" id="1720313"/>
    <lineage>
        <taxon>Bacteria</taxon>
        <taxon>Bacillati</taxon>
        <taxon>Bacillota</taxon>
        <taxon>Clostridia</taxon>
        <taxon>Eubacteriales</taxon>
        <taxon>Oscillospiraceae</taxon>
        <taxon>Bittarella (ex Durand et al. 2017)</taxon>
    </lineage>
</organism>
<keyword evidence="4" id="KW-1003">Cell membrane</keyword>
<feature type="transmembrane region" description="Helical" evidence="13">
    <location>
        <begin position="12"/>
        <end position="29"/>
    </location>
</feature>